<evidence type="ECO:0000256" key="3">
    <source>
        <dbReference type="SAM" id="Phobius"/>
    </source>
</evidence>
<dbReference type="AlphaFoldDB" id="A0A8X6HEE8"/>
<evidence type="ECO:0000313" key="5">
    <source>
        <dbReference type="Proteomes" id="UP000887116"/>
    </source>
</evidence>
<dbReference type="SUPFAM" id="SSF57424">
    <property type="entry name" value="LDL receptor-like module"/>
    <property type="match status" value="1"/>
</dbReference>
<dbReference type="Gene3D" id="4.10.400.10">
    <property type="entry name" value="Low-density Lipoprotein Receptor"/>
    <property type="match status" value="1"/>
</dbReference>
<dbReference type="InterPro" id="IPR002172">
    <property type="entry name" value="LDrepeatLR_classA_rpt"/>
</dbReference>
<dbReference type="Proteomes" id="UP000887116">
    <property type="component" value="Unassembled WGS sequence"/>
</dbReference>
<evidence type="ECO:0000256" key="1">
    <source>
        <dbReference type="ARBA" id="ARBA00023157"/>
    </source>
</evidence>
<keyword evidence="3" id="KW-0812">Transmembrane</keyword>
<dbReference type="SMART" id="SM00192">
    <property type="entry name" value="LDLa"/>
    <property type="match status" value="1"/>
</dbReference>
<keyword evidence="3" id="KW-1133">Transmembrane helix</keyword>
<keyword evidence="1 2" id="KW-1015">Disulfide bond</keyword>
<dbReference type="OrthoDB" id="6437488at2759"/>
<dbReference type="Pfam" id="PF00057">
    <property type="entry name" value="Ldl_recept_a"/>
    <property type="match status" value="1"/>
</dbReference>
<feature type="transmembrane region" description="Helical" evidence="3">
    <location>
        <begin position="209"/>
        <end position="231"/>
    </location>
</feature>
<dbReference type="EMBL" id="BMAO01028076">
    <property type="protein sequence ID" value="GFR21868.1"/>
    <property type="molecule type" value="Genomic_DNA"/>
</dbReference>
<comment type="caution">
    <text evidence="4">The sequence shown here is derived from an EMBL/GenBank/DDBJ whole genome shotgun (WGS) entry which is preliminary data.</text>
</comment>
<dbReference type="InterPro" id="IPR036055">
    <property type="entry name" value="LDL_receptor-like_sf"/>
</dbReference>
<keyword evidence="3" id="KW-0472">Membrane</keyword>
<reference evidence="4" key="1">
    <citation type="submission" date="2020-07" db="EMBL/GenBank/DDBJ databases">
        <title>Multicomponent nature underlies the extraordinary mechanical properties of spider dragline silk.</title>
        <authorList>
            <person name="Kono N."/>
            <person name="Nakamura H."/>
            <person name="Mori M."/>
            <person name="Yoshida Y."/>
            <person name="Ohtoshi R."/>
            <person name="Malay A.D."/>
            <person name="Moran D.A.P."/>
            <person name="Tomita M."/>
            <person name="Numata K."/>
            <person name="Arakawa K."/>
        </authorList>
    </citation>
    <scope>NUCLEOTIDE SEQUENCE</scope>
</reference>
<dbReference type="InterPro" id="IPR042333">
    <property type="entry name" value="LRAD2/Mig-13-like"/>
</dbReference>
<proteinExistence type="predicted"/>
<gene>
    <name evidence="4" type="ORF">TNCT_93991</name>
</gene>
<keyword evidence="5" id="KW-1185">Reference proteome</keyword>
<evidence type="ECO:0000256" key="2">
    <source>
        <dbReference type="PROSITE-ProRule" id="PRU00124"/>
    </source>
</evidence>
<comment type="caution">
    <text evidence="2">Lacks conserved residue(s) required for the propagation of feature annotation.</text>
</comment>
<dbReference type="CDD" id="cd00112">
    <property type="entry name" value="LDLa"/>
    <property type="match status" value="1"/>
</dbReference>
<name>A0A8X6HEE8_TRICU</name>
<accession>A0A8X6HEE8</accession>
<feature type="disulfide bond" evidence="2">
    <location>
        <begin position="165"/>
        <end position="183"/>
    </location>
</feature>
<organism evidence="4 5">
    <name type="scientific">Trichonephila clavata</name>
    <name type="common">Joro spider</name>
    <name type="synonym">Nephila clavata</name>
    <dbReference type="NCBI Taxonomy" id="2740835"/>
    <lineage>
        <taxon>Eukaryota</taxon>
        <taxon>Metazoa</taxon>
        <taxon>Ecdysozoa</taxon>
        <taxon>Arthropoda</taxon>
        <taxon>Chelicerata</taxon>
        <taxon>Arachnida</taxon>
        <taxon>Araneae</taxon>
        <taxon>Araneomorphae</taxon>
        <taxon>Entelegynae</taxon>
        <taxon>Araneoidea</taxon>
        <taxon>Nephilidae</taxon>
        <taxon>Trichonephila</taxon>
    </lineage>
</organism>
<protein>
    <submittedName>
        <fullName evidence="4">Uncharacterized protein</fullName>
    </submittedName>
</protein>
<sequence>MKRFVDADSRFWLISLFVMQFFIRVTPYQDFFMDECNGKIINLSTFNRSSVILKGFQEKTYLRKNVTFSVIIAVEDNQGLVYSFSHINILDGCSGNEYIELSSDSKIVKFCEKIFNTNVVTGGGFFYGNSVDVTYFTSKRVTAYFEITLTAFAFKPCLSDSLFLCDNGICIWQGLACDKRNNCGDESDENSDRSILLCPTHSPSETNEFIPLFISIPLILLGMTLVLYSCIKKQREETQYDMGDVLFAYPENYARRVKNQNGNQKLAVISK</sequence>
<dbReference type="PROSITE" id="PS50068">
    <property type="entry name" value="LDLRA_2"/>
    <property type="match status" value="1"/>
</dbReference>
<evidence type="ECO:0000313" key="4">
    <source>
        <dbReference type="EMBL" id="GFR21868.1"/>
    </source>
</evidence>
<dbReference type="PANTHER" id="PTHR24652">
    <property type="entry name" value="LOW-DENSITY LIPOPROTEIN RECEPTOR CLASS A DOMAIN-CONTAINING PROTEIN 2"/>
    <property type="match status" value="1"/>
</dbReference>